<dbReference type="AlphaFoldDB" id="A0A0E9TV02"/>
<reference evidence="1" key="1">
    <citation type="submission" date="2014-11" db="EMBL/GenBank/DDBJ databases">
        <authorList>
            <person name="Amaro Gonzalez C."/>
        </authorList>
    </citation>
    <scope>NUCLEOTIDE SEQUENCE</scope>
</reference>
<protein>
    <submittedName>
        <fullName evidence="1">Uncharacterized protein</fullName>
    </submittedName>
</protein>
<reference evidence="1" key="2">
    <citation type="journal article" date="2015" name="Fish Shellfish Immunol.">
        <title>Early steps in the European eel (Anguilla anguilla)-Vibrio vulnificus interaction in the gills: Role of the RtxA13 toxin.</title>
        <authorList>
            <person name="Callol A."/>
            <person name="Pajuelo D."/>
            <person name="Ebbesson L."/>
            <person name="Teles M."/>
            <person name="MacKenzie S."/>
            <person name="Amaro C."/>
        </authorList>
    </citation>
    <scope>NUCLEOTIDE SEQUENCE</scope>
</reference>
<sequence length="93" mass="11193">MQYVRKAWWASVFHFRSLPEEKFKGFGGMIITMVFFMFHEVSCPSLAIKCHSWHLCHHFLFCESACKLQFHNQNFFLLIKRTEYYMLLSFGSI</sequence>
<organism evidence="1">
    <name type="scientific">Anguilla anguilla</name>
    <name type="common">European freshwater eel</name>
    <name type="synonym">Muraena anguilla</name>
    <dbReference type="NCBI Taxonomy" id="7936"/>
    <lineage>
        <taxon>Eukaryota</taxon>
        <taxon>Metazoa</taxon>
        <taxon>Chordata</taxon>
        <taxon>Craniata</taxon>
        <taxon>Vertebrata</taxon>
        <taxon>Euteleostomi</taxon>
        <taxon>Actinopterygii</taxon>
        <taxon>Neopterygii</taxon>
        <taxon>Teleostei</taxon>
        <taxon>Anguilliformes</taxon>
        <taxon>Anguillidae</taxon>
        <taxon>Anguilla</taxon>
    </lineage>
</organism>
<name>A0A0E9TV02_ANGAN</name>
<proteinExistence type="predicted"/>
<dbReference type="EMBL" id="GBXM01052014">
    <property type="protein sequence ID" value="JAH56563.1"/>
    <property type="molecule type" value="Transcribed_RNA"/>
</dbReference>
<evidence type="ECO:0000313" key="1">
    <source>
        <dbReference type="EMBL" id="JAH56563.1"/>
    </source>
</evidence>
<accession>A0A0E9TV02</accession>